<gene>
    <name evidence="21" type="ORF">B0I71DRAFT_127775</name>
    <name evidence="20" type="ORF">YALI1_E25189g</name>
</gene>
<evidence type="ECO:0000313" key="21">
    <source>
        <dbReference type="EMBL" id="RDW28220.1"/>
    </source>
</evidence>
<dbReference type="Pfam" id="PF00173">
    <property type="entry name" value="Cyt-b5"/>
    <property type="match status" value="1"/>
</dbReference>
<dbReference type="PANTHER" id="PTHR19353:SF30">
    <property type="entry name" value="DELTA 8-(E)-SPHINGOLIPID DESATURASE"/>
    <property type="match status" value="1"/>
</dbReference>
<reference evidence="21 23" key="2">
    <citation type="submission" date="2018-07" db="EMBL/GenBank/DDBJ databases">
        <title>Draft Genome Assemblies for Five Robust Yarrowia lipolytica Strains Exhibiting High Lipid Production and Pentose Sugar Utilization and Sugar Alcohol Secretion from Undetoxified Lignocellulosic Biomass Hydrolysates.</title>
        <authorList>
            <consortium name="DOE Joint Genome Institute"/>
            <person name="Walker C."/>
            <person name="Ryu S."/>
            <person name="Na H."/>
            <person name="Zane M."/>
            <person name="LaButti K."/>
            <person name="Lipzen A."/>
            <person name="Haridas S."/>
            <person name="Barry K."/>
            <person name="Grigoriev I.V."/>
            <person name="Quarterman J."/>
            <person name="Slininger P."/>
            <person name="Dien B."/>
            <person name="Trinh C.T."/>
        </authorList>
    </citation>
    <scope>NUCLEOTIDE SEQUENCE [LARGE SCALE GENOMIC DNA]</scope>
    <source>
        <strain evidence="21 23">YB392</strain>
    </source>
</reference>
<dbReference type="RefSeq" id="XP_504218.1">
    <property type="nucleotide sequence ID" value="XM_504218.1"/>
</dbReference>
<organism evidence="20 22">
    <name type="scientific">Yarrowia lipolytica</name>
    <name type="common">Candida lipolytica</name>
    <dbReference type="NCBI Taxonomy" id="4952"/>
    <lineage>
        <taxon>Eukaryota</taxon>
        <taxon>Fungi</taxon>
        <taxon>Dikarya</taxon>
        <taxon>Ascomycota</taxon>
        <taxon>Saccharomycotina</taxon>
        <taxon>Dipodascomycetes</taxon>
        <taxon>Dipodascales</taxon>
        <taxon>Dipodascales incertae sedis</taxon>
        <taxon>Yarrowia</taxon>
    </lineage>
</organism>
<dbReference type="VEuPathDB" id="FungiDB:YALI0_E21131g"/>
<feature type="transmembrane region" description="Helical" evidence="18">
    <location>
        <begin position="365"/>
        <end position="385"/>
    </location>
</feature>
<evidence type="ECO:0000313" key="22">
    <source>
        <dbReference type="Proteomes" id="UP000182444"/>
    </source>
</evidence>
<keyword evidence="13" id="KW-0560">Oxidoreductase</keyword>
<dbReference type="GeneID" id="2911883"/>
<evidence type="ECO:0000313" key="20">
    <source>
        <dbReference type="EMBL" id="AOW05740.1"/>
    </source>
</evidence>
<dbReference type="InterPro" id="IPR001199">
    <property type="entry name" value="Cyt_B5-like_heme/steroid-bd"/>
</dbReference>
<evidence type="ECO:0000256" key="17">
    <source>
        <dbReference type="ARBA" id="ARBA00047420"/>
    </source>
</evidence>
<dbReference type="EC" id="1.14.19.18" evidence="6"/>
<evidence type="ECO:0000256" key="15">
    <source>
        <dbReference type="ARBA" id="ARBA00023098"/>
    </source>
</evidence>
<dbReference type="InterPro" id="IPR036400">
    <property type="entry name" value="Cyt_B5-like_heme/steroid_sf"/>
</dbReference>
<comment type="pathway">
    <text evidence="4">Sphingolipid metabolism.</text>
</comment>
<feature type="transmembrane region" description="Helical" evidence="18">
    <location>
        <begin position="252"/>
        <end position="270"/>
    </location>
</feature>
<dbReference type="Proteomes" id="UP000182444">
    <property type="component" value="Chromosome 1E"/>
</dbReference>
<comment type="catalytic activity">
    <reaction evidence="17">
        <text>an N-acylsphing-4-enine + 2 Fe(II)-[cytochrome b5] + O2 + 2 H(+) = a (4E,8E)-4-sphinga-4,8-dienine ceramide + 2 Fe(III)-[cytochrome b5] + 2 H2O</text>
        <dbReference type="Rhea" id="RHEA:46280"/>
        <dbReference type="Rhea" id="RHEA-COMP:10438"/>
        <dbReference type="Rhea" id="RHEA-COMP:10439"/>
        <dbReference type="ChEBI" id="CHEBI:15377"/>
        <dbReference type="ChEBI" id="CHEBI:15378"/>
        <dbReference type="ChEBI" id="CHEBI:15379"/>
        <dbReference type="ChEBI" id="CHEBI:29033"/>
        <dbReference type="ChEBI" id="CHEBI:29034"/>
        <dbReference type="ChEBI" id="CHEBI:52639"/>
        <dbReference type="ChEBI" id="CHEBI:85953"/>
        <dbReference type="EC" id="1.14.19.18"/>
    </reaction>
</comment>
<sequence>MSYKTRKEVLPRSEIEALIADGHHIVIYNGKVLKLDNWLDRHPGGDMAIFHVVGRDATDEINAYHSDEALATMGAYQIGITGEKIWENFLPPIQGGVFRKRGSIAADEGISLSSSASSSSQEAVTQKPAPIFTNEQILKAERLKLIEEDENRQLQHDLEIFPSLDYNTQTEIGTKYKALYKRVEDAGLFEPNYRGYFSDFLRISTMFSLSWYLFDKSMFLSAICLGMGWHQLVFIAHDAGHIGITHGYQMDNWIGMTIAAWIGGLSLGWWKRNHNVHHIITNDPVHDPDIQHLPVFAVSNRFFSSVKSTYYNCVLKYDIFARYLIPLQHMTYYPILCLGRFNLYALSWGHVLLGRGPRHGKAAWFRWYELMGLSFFAYWFFYLIVYKSIPTAGQRWMYVIVSHVATMPVHVQITLSHFAMSTQDLGLSESFAQRQLRTTMDVDCPAWLDFLHGGLQFQAIHHLFPRMPRHNLRRAQRYVLEYCKDIGVEYHIYGFVHGNQHVIGKLGEIAKQAEIFRDCERHLREEHVAEMTEAK</sequence>
<evidence type="ECO:0000256" key="5">
    <source>
        <dbReference type="ARBA" id="ARBA00009295"/>
    </source>
</evidence>
<evidence type="ECO:0000256" key="14">
    <source>
        <dbReference type="ARBA" id="ARBA00023004"/>
    </source>
</evidence>
<dbReference type="PIRSF" id="PIRSF015921">
    <property type="entry name" value="FA_sphinglp_des"/>
    <property type="match status" value="1"/>
</dbReference>
<evidence type="ECO:0000256" key="1">
    <source>
        <dbReference type="ARBA" id="ARBA00002593"/>
    </source>
</evidence>
<keyword evidence="10" id="KW-0479">Metal-binding</keyword>
<evidence type="ECO:0000256" key="8">
    <source>
        <dbReference type="ARBA" id="ARBA00022617"/>
    </source>
</evidence>
<dbReference type="eggNOG" id="KOG4232">
    <property type="taxonomic scope" value="Eukaryota"/>
</dbReference>
<comment type="function">
    <text evidence="1">Delta(8)-fatty-acid desaturase which introduces a double bond at the 8-position in the long-chain base (LCB) of ceramides. Required for the formation of the di-unsaturated sphingoid base (E,E)-sphinga-4,8-dienine during glucosylceramide (GluCer) biosynthesis.</text>
</comment>
<feature type="transmembrane region" description="Helical" evidence="18">
    <location>
        <begin position="332"/>
        <end position="353"/>
    </location>
</feature>
<dbReference type="EMBL" id="KZ858954">
    <property type="protein sequence ID" value="RDW28220.1"/>
    <property type="molecule type" value="Genomic_DNA"/>
</dbReference>
<dbReference type="PANTHER" id="PTHR19353">
    <property type="entry name" value="FATTY ACID DESATURASE 2"/>
    <property type="match status" value="1"/>
</dbReference>
<keyword evidence="11" id="KW-0746">Sphingolipid metabolism</keyword>
<dbReference type="SMART" id="SM01117">
    <property type="entry name" value="Cyt-b5"/>
    <property type="match status" value="1"/>
</dbReference>
<dbReference type="CDD" id="cd03506">
    <property type="entry name" value="Delta6-FADS-like"/>
    <property type="match status" value="1"/>
</dbReference>
<keyword evidence="15" id="KW-0443">Lipid metabolism</keyword>
<evidence type="ECO:0000256" key="18">
    <source>
        <dbReference type="SAM" id="Phobius"/>
    </source>
</evidence>
<evidence type="ECO:0000256" key="9">
    <source>
        <dbReference type="ARBA" id="ARBA00022692"/>
    </source>
</evidence>
<feature type="transmembrane region" description="Helical" evidence="18">
    <location>
        <begin position="397"/>
        <end position="420"/>
    </location>
</feature>
<comment type="subcellular location">
    <subcellularLocation>
        <location evidence="2">Membrane</location>
        <topology evidence="2">Multi-pass membrane protein</topology>
    </subcellularLocation>
</comment>
<feature type="domain" description="Cytochrome b5 heme-binding" evidence="19">
    <location>
        <begin position="7"/>
        <end position="82"/>
    </location>
</feature>
<dbReference type="SUPFAM" id="SSF55856">
    <property type="entry name" value="Cytochrome b5-like heme/steroid binding domain"/>
    <property type="match status" value="1"/>
</dbReference>
<dbReference type="OrthoDB" id="260091at2759"/>
<evidence type="ECO:0000256" key="6">
    <source>
        <dbReference type="ARBA" id="ARBA00012019"/>
    </source>
</evidence>
<dbReference type="GO" id="GO:0016717">
    <property type="term" value="F:oxidoreductase activity, acting on paired donors, with oxidation of a pair of donors resulting in the reduction of molecular oxygen to two molecules of water"/>
    <property type="evidence" value="ECO:0007669"/>
    <property type="project" value="TreeGrafter"/>
</dbReference>
<comment type="similarity">
    <text evidence="5">Belongs to the fatty acid desaturase type 1 family.</text>
</comment>
<keyword evidence="16 18" id="KW-0472">Membrane</keyword>
<accession>A0A1D8NJD3</accession>
<evidence type="ECO:0000256" key="2">
    <source>
        <dbReference type="ARBA" id="ARBA00004141"/>
    </source>
</evidence>
<evidence type="ECO:0000256" key="10">
    <source>
        <dbReference type="ARBA" id="ARBA00022723"/>
    </source>
</evidence>
<dbReference type="Pfam" id="PF00487">
    <property type="entry name" value="FA_desaturase"/>
    <property type="match status" value="1"/>
</dbReference>
<reference evidence="20 22" key="1">
    <citation type="journal article" date="2016" name="PLoS ONE">
        <title>Sequence Assembly of Yarrowia lipolytica Strain W29/CLIB89 Shows Transposable Element Diversity.</title>
        <authorList>
            <person name="Magnan C."/>
            <person name="Yu J."/>
            <person name="Chang I."/>
            <person name="Jahn E."/>
            <person name="Kanomata Y."/>
            <person name="Wu J."/>
            <person name="Zeller M."/>
            <person name="Oakes M."/>
            <person name="Baldi P."/>
            <person name="Sandmeyer S."/>
        </authorList>
    </citation>
    <scope>NUCLEOTIDE SEQUENCE [LARGE SCALE GENOMIC DNA]</scope>
    <source>
        <strain evidence="20">CLIB89</strain>
        <strain evidence="22">CLIB89(W29)</strain>
    </source>
</reference>
<dbReference type="InterPro" id="IPR012171">
    <property type="entry name" value="Fatty_acid_desaturase"/>
</dbReference>
<dbReference type="GO" id="GO:0006665">
    <property type="term" value="P:sphingolipid metabolic process"/>
    <property type="evidence" value="ECO:0007669"/>
    <property type="project" value="UniProtKB-UniPathway"/>
</dbReference>
<dbReference type="InterPro" id="IPR005804">
    <property type="entry name" value="FA_desaturase_dom"/>
</dbReference>
<dbReference type="EMBL" id="CP017557">
    <property type="protein sequence ID" value="AOW05740.1"/>
    <property type="molecule type" value="Genomic_DNA"/>
</dbReference>
<dbReference type="KEGG" id="yli:2911883"/>
<name>A0A1D8NJD3_YARLL</name>
<dbReference type="Gene3D" id="3.10.120.10">
    <property type="entry name" value="Cytochrome b5-like heme/steroid binding domain"/>
    <property type="match status" value="1"/>
</dbReference>
<keyword evidence="14" id="KW-0408">Iron</keyword>
<evidence type="ECO:0000259" key="19">
    <source>
        <dbReference type="PROSITE" id="PS50255"/>
    </source>
</evidence>
<evidence type="ECO:0000256" key="4">
    <source>
        <dbReference type="ARBA" id="ARBA00004991"/>
    </source>
</evidence>
<keyword evidence="9 18" id="KW-0812">Transmembrane</keyword>
<evidence type="ECO:0000256" key="3">
    <source>
        <dbReference type="ARBA" id="ARBA00004760"/>
    </source>
</evidence>
<dbReference type="PROSITE" id="PS50255">
    <property type="entry name" value="CYTOCHROME_B5_2"/>
    <property type="match status" value="1"/>
</dbReference>
<dbReference type="AlphaFoldDB" id="A0A1D8NJD3"/>
<dbReference type="OMA" id="LYNCNYF"/>
<proteinExistence type="inferred from homology"/>
<protein>
    <recommendedName>
        <fullName evidence="7">Delta 8-(E)-sphingolipid desaturase</fullName>
        <ecNumber evidence="6">1.14.19.18</ecNumber>
    </recommendedName>
</protein>
<evidence type="ECO:0000256" key="13">
    <source>
        <dbReference type="ARBA" id="ARBA00023002"/>
    </source>
</evidence>
<feature type="transmembrane region" description="Helical" evidence="18">
    <location>
        <begin position="211"/>
        <end position="232"/>
    </location>
</feature>
<evidence type="ECO:0000313" key="23">
    <source>
        <dbReference type="Proteomes" id="UP000256601"/>
    </source>
</evidence>
<evidence type="ECO:0000256" key="16">
    <source>
        <dbReference type="ARBA" id="ARBA00023136"/>
    </source>
</evidence>
<keyword evidence="12 18" id="KW-1133">Transmembrane helix</keyword>
<dbReference type="Proteomes" id="UP000256601">
    <property type="component" value="Unassembled WGS sequence"/>
</dbReference>
<dbReference type="UniPathway" id="UPA00222"/>
<evidence type="ECO:0000256" key="11">
    <source>
        <dbReference type="ARBA" id="ARBA00022919"/>
    </source>
</evidence>
<evidence type="ECO:0000256" key="12">
    <source>
        <dbReference type="ARBA" id="ARBA00022989"/>
    </source>
</evidence>
<dbReference type="VEuPathDB" id="FungiDB:YALI1_E25189g"/>
<comment type="pathway">
    <text evidence="3">Lipid metabolism; sphingolipid metabolism.</text>
</comment>
<evidence type="ECO:0000256" key="7">
    <source>
        <dbReference type="ARBA" id="ARBA00016939"/>
    </source>
</evidence>
<keyword evidence="8" id="KW-0349">Heme</keyword>
<dbReference type="GO" id="GO:0016020">
    <property type="term" value="C:membrane"/>
    <property type="evidence" value="ECO:0007669"/>
    <property type="project" value="UniProtKB-SubCell"/>
</dbReference>
<dbReference type="SMR" id="A0A1D8NJD3"/>
<dbReference type="GO" id="GO:0046872">
    <property type="term" value="F:metal ion binding"/>
    <property type="evidence" value="ECO:0007669"/>
    <property type="project" value="UniProtKB-KW"/>
</dbReference>